<accession>A0A2P2II65</accession>
<organism evidence="1">
    <name type="scientific">Rhizophora mucronata</name>
    <name type="common">Asiatic mangrove</name>
    <dbReference type="NCBI Taxonomy" id="61149"/>
    <lineage>
        <taxon>Eukaryota</taxon>
        <taxon>Viridiplantae</taxon>
        <taxon>Streptophyta</taxon>
        <taxon>Embryophyta</taxon>
        <taxon>Tracheophyta</taxon>
        <taxon>Spermatophyta</taxon>
        <taxon>Magnoliopsida</taxon>
        <taxon>eudicotyledons</taxon>
        <taxon>Gunneridae</taxon>
        <taxon>Pentapetalae</taxon>
        <taxon>rosids</taxon>
        <taxon>fabids</taxon>
        <taxon>Malpighiales</taxon>
        <taxon>Rhizophoraceae</taxon>
        <taxon>Rhizophora</taxon>
    </lineage>
</organism>
<dbReference type="AlphaFoldDB" id="A0A2P2II65"/>
<protein>
    <submittedName>
        <fullName evidence="1">Uncharacterized protein</fullName>
    </submittedName>
</protein>
<reference evidence="1" key="1">
    <citation type="submission" date="2018-02" db="EMBL/GenBank/DDBJ databases">
        <title>Rhizophora mucronata_Transcriptome.</title>
        <authorList>
            <person name="Meera S.P."/>
            <person name="Sreeshan A."/>
            <person name="Augustine A."/>
        </authorList>
    </citation>
    <scope>NUCLEOTIDE SEQUENCE</scope>
    <source>
        <tissue evidence="1">Leaf</tissue>
    </source>
</reference>
<evidence type="ECO:0000313" key="1">
    <source>
        <dbReference type="EMBL" id="MBW80923.1"/>
    </source>
</evidence>
<dbReference type="EMBL" id="GGEC01000440">
    <property type="protein sequence ID" value="MBW80923.1"/>
    <property type="molecule type" value="Transcribed_RNA"/>
</dbReference>
<proteinExistence type="predicted"/>
<name>A0A2P2II65_RHIMU</name>
<sequence length="56" mass="6336">MEINWQTRVVQARLLLRTRTLDLCRYLRCLFSMNSCLHTAAEGAVDAGVKNEPGTI</sequence>